<proteinExistence type="predicted"/>
<dbReference type="EMBL" id="CP008956">
    <property type="protein sequence ID" value="QJQ00591.1"/>
    <property type="molecule type" value="Genomic_DNA"/>
</dbReference>
<sequence>MSDFRRAILDAITAVKAQQPQSYLHLVYAPELADPLELLGDSKRDVALIKPAAPNVAGWPKDACPRLITLDCRRVAAYMLETDAGMDDPLMESSISQSYAETLLQQRVNILQTNDDPGQAERAVCGWIVSPDTAAQIGVRISASASGMDIHRRRSWVRWYNPDYLEVLWPTLTAAQKQSLLGQGVWIAHDSNGRLKTYASGHEAAWSPLPPTAVRLDTLQWLQLENVPLVQQLLQQWKNLCQDTARPLQPDAQEQLHQWVHRARQLGLDGEDIAVYAITAMQMPSGFAVDAEWIAAVNNAVQQGDKLSQSLPALLDRYWAKRALKQQEN</sequence>
<evidence type="ECO:0008006" key="3">
    <source>
        <dbReference type="Google" id="ProtNLM"/>
    </source>
</evidence>
<accession>A0A6M3ZQB8</accession>
<dbReference type="Proteomes" id="UP000501648">
    <property type="component" value="Chromosome"/>
</dbReference>
<protein>
    <recommendedName>
        <fullName evidence="3">DUF4123 domain-containing protein</fullName>
    </recommendedName>
</protein>
<name>A0A6M3ZQB8_9BURK</name>
<reference evidence="1 2" key="1">
    <citation type="journal article" date="2012" name="J. Bacteriol.">
        <title>Genome sequence of the pathogenic Herbaspirillum seropedicae strain Os34, isolated from rice roots.</title>
        <authorList>
            <person name="Ye W."/>
            <person name="Ye S."/>
            <person name="Liu J."/>
            <person name="Chang S."/>
            <person name="Chen M."/>
            <person name="Zhu B."/>
            <person name="Guo L."/>
            <person name="An Q."/>
        </authorList>
    </citation>
    <scope>NUCLEOTIDE SEQUENCE [LARGE SCALE GENOMIC DNA]</scope>
    <source>
        <strain evidence="1 2">Os34</strain>
    </source>
</reference>
<gene>
    <name evidence="1" type="ORF">C798_10195</name>
</gene>
<organism evidence="1 2">
    <name type="scientific">Herbaspirillum rubrisubalbicans Os34</name>
    <dbReference type="NCBI Taxonomy" id="1235827"/>
    <lineage>
        <taxon>Bacteria</taxon>
        <taxon>Pseudomonadati</taxon>
        <taxon>Pseudomonadota</taxon>
        <taxon>Betaproteobacteria</taxon>
        <taxon>Burkholderiales</taxon>
        <taxon>Oxalobacteraceae</taxon>
        <taxon>Herbaspirillum</taxon>
    </lineage>
</organism>
<evidence type="ECO:0000313" key="2">
    <source>
        <dbReference type="Proteomes" id="UP000501648"/>
    </source>
</evidence>
<dbReference type="AlphaFoldDB" id="A0A6M3ZQB8"/>
<evidence type="ECO:0000313" key="1">
    <source>
        <dbReference type="EMBL" id="QJQ00591.1"/>
    </source>
</evidence>